<keyword evidence="1" id="KW-0472">Membrane</keyword>
<gene>
    <name evidence="3" type="ORF">OL497_02845</name>
</gene>
<sequence length="289" mass="32133">MDVQSYISSGILESYVFGLLSTEEQEGVETIALQYPEVKAAVYALQQDNERFVKLYALTPPPEIKDRLLDIIRQEDTQAGHARLPAELRQPAPEAVRPAPVKKLPVAPKSKDVIWKYLTAAIVALLIGSVIMNFFFFNKSTDYKSRYKSLIAAKEKLDEEKEHQTLTRATTPDLELLNDTAVKWVKMTGSGHFAGTAVTVCWNPQTQIVYLLVLLMPVPPPGKQFQLWAIANEKMINAGVFDSGAEVSQKMQQMKTIALADAFAVTLEKKGGSTAPSMDQLYMKALVKK</sequence>
<evidence type="ECO:0000256" key="1">
    <source>
        <dbReference type="SAM" id="Phobius"/>
    </source>
</evidence>
<evidence type="ECO:0000313" key="4">
    <source>
        <dbReference type="Proteomes" id="UP001207742"/>
    </source>
</evidence>
<name>A0ABT3IFS9_9BACT</name>
<comment type="caution">
    <text evidence="3">The sequence shown here is derived from an EMBL/GenBank/DDBJ whole genome shotgun (WGS) entry which is preliminary data.</text>
</comment>
<protein>
    <submittedName>
        <fullName evidence="3">Anti-sigma factor</fullName>
    </submittedName>
</protein>
<dbReference type="PANTHER" id="PTHR37461">
    <property type="entry name" value="ANTI-SIGMA-K FACTOR RSKA"/>
    <property type="match status" value="1"/>
</dbReference>
<dbReference type="PANTHER" id="PTHR37461:SF1">
    <property type="entry name" value="ANTI-SIGMA-K FACTOR RSKA"/>
    <property type="match status" value="1"/>
</dbReference>
<reference evidence="3 4" key="1">
    <citation type="submission" date="2022-10" db="EMBL/GenBank/DDBJ databases">
        <title>Chitinophaga nivalis PC15 sp. nov., isolated from Pyeongchang county, South Korea.</title>
        <authorList>
            <person name="Trinh H.N."/>
        </authorList>
    </citation>
    <scope>NUCLEOTIDE SEQUENCE [LARGE SCALE GENOMIC DNA]</scope>
    <source>
        <strain evidence="3 4">PC14</strain>
    </source>
</reference>
<keyword evidence="4" id="KW-1185">Reference proteome</keyword>
<dbReference type="InterPro" id="IPR018764">
    <property type="entry name" value="RskA_C"/>
</dbReference>
<evidence type="ECO:0000259" key="2">
    <source>
        <dbReference type="Pfam" id="PF10099"/>
    </source>
</evidence>
<dbReference type="Proteomes" id="UP001207742">
    <property type="component" value="Unassembled WGS sequence"/>
</dbReference>
<feature type="domain" description="Anti-sigma K factor RskA C-terminal" evidence="2">
    <location>
        <begin position="120"/>
        <end position="277"/>
    </location>
</feature>
<evidence type="ECO:0000313" key="3">
    <source>
        <dbReference type="EMBL" id="MCW3482813.1"/>
    </source>
</evidence>
<dbReference type="RefSeq" id="WP_264727556.1">
    <property type="nucleotide sequence ID" value="NZ_JAPDNR010000001.1"/>
</dbReference>
<keyword evidence="1" id="KW-0812">Transmembrane</keyword>
<proteinExistence type="predicted"/>
<keyword evidence="1" id="KW-1133">Transmembrane helix</keyword>
<dbReference type="EMBL" id="JAPDNS010000001">
    <property type="protein sequence ID" value="MCW3482813.1"/>
    <property type="molecule type" value="Genomic_DNA"/>
</dbReference>
<accession>A0ABT3IFS9</accession>
<organism evidence="3 4">
    <name type="scientific">Chitinophaga nivalis</name>
    <dbReference type="NCBI Taxonomy" id="2991709"/>
    <lineage>
        <taxon>Bacteria</taxon>
        <taxon>Pseudomonadati</taxon>
        <taxon>Bacteroidota</taxon>
        <taxon>Chitinophagia</taxon>
        <taxon>Chitinophagales</taxon>
        <taxon>Chitinophagaceae</taxon>
        <taxon>Chitinophaga</taxon>
    </lineage>
</organism>
<dbReference type="Pfam" id="PF10099">
    <property type="entry name" value="RskA_C"/>
    <property type="match status" value="1"/>
</dbReference>
<dbReference type="InterPro" id="IPR051474">
    <property type="entry name" value="Anti-sigma-K/W_factor"/>
</dbReference>
<feature type="transmembrane region" description="Helical" evidence="1">
    <location>
        <begin position="114"/>
        <end position="137"/>
    </location>
</feature>